<reference evidence="2 3" key="1">
    <citation type="journal article" date="2015" name="Nature">
        <title>rRNA introns, odd ribosomes, and small enigmatic genomes across a large radiation of phyla.</title>
        <authorList>
            <person name="Brown C.T."/>
            <person name="Hug L.A."/>
            <person name="Thomas B.C."/>
            <person name="Sharon I."/>
            <person name="Castelle C.J."/>
            <person name="Singh A."/>
            <person name="Wilkins M.J."/>
            <person name="Williams K.H."/>
            <person name="Banfield J.F."/>
        </authorList>
    </citation>
    <scope>NUCLEOTIDE SEQUENCE [LARGE SCALE GENOMIC DNA]</scope>
</reference>
<evidence type="ECO:0000313" key="3">
    <source>
        <dbReference type="Proteomes" id="UP000034854"/>
    </source>
</evidence>
<sequence length="89" mass="10462">MNLDAKVYTPEQVATMLQLSKNTVYDLIRRGEIIAKRIGKVYRIPADSLSFIFTGLDHDLYQKEQEDLKNQPKIRRALSKTRIKLWLKK</sequence>
<protein>
    <submittedName>
        <fullName evidence="2">DNA-binding protein, excisionase family</fullName>
    </submittedName>
</protein>
<name>A0A0G0UGY3_9BACT</name>
<dbReference type="InterPro" id="IPR041657">
    <property type="entry name" value="HTH_17"/>
</dbReference>
<evidence type="ECO:0000259" key="1">
    <source>
        <dbReference type="Pfam" id="PF12728"/>
    </source>
</evidence>
<feature type="domain" description="Helix-turn-helix" evidence="1">
    <location>
        <begin position="7"/>
        <end position="49"/>
    </location>
</feature>
<dbReference type="InterPro" id="IPR010093">
    <property type="entry name" value="SinI_DNA-bd"/>
</dbReference>
<organism evidence="2 3">
    <name type="scientific">Candidatus Curtissbacteria bacterium GW2011_GWA1_41_11</name>
    <dbReference type="NCBI Taxonomy" id="1618409"/>
    <lineage>
        <taxon>Bacteria</taxon>
        <taxon>Candidatus Curtissiibacteriota</taxon>
    </lineage>
</organism>
<comment type="caution">
    <text evidence="2">The sequence shown here is derived from an EMBL/GenBank/DDBJ whole genome shotgun (WGS) entry which is preliminary data.</text>
</comment>
<evidence type="ECO:0000313" key="2">
    <source>
        <dbReference type="EMBL" id="KKR86761.1"/>
    </source>
</evidence>
<dbReference type="GO" id="GO:0003677">
    <property type="term" value="F:DNA binding"/>
    <property type="evidence" value="ECO:0007669"/>
    <property type="project" value="UniProtKB-KW"/>
</dbReference>
<accession>A0A0G0UGY3</accession>
<dbReference type="AlphaFoldDB" id="A0A0G0UGY3"/>
<dbReference type="EMBL" id="LCAG01000010">
    <property type="protein sequence ID" value="KKR86761.1"/>
    <property type="molecule type" value="Genomic_DNA"/>
</dbReference>
<dbReference type="Proteomes" id="UP000034854">
    <property type="component" value="Unassembled WGS sequence"/>
</dbReference>
<gene>
    <name evidence="2" type="ORF">UU34_C0010G0004</name>
</gene>
<dbReference type="Pfam" id="PF12728">
    <property type="entry name" value="HTH_17"/>
    <property type="match status" value="1"/>
</dbReference>
<keyword evidence="2" id="KW-0238">DNA-binding</keyword>
<proteinExistence type="predicted"/>
<dbReference type="NCBIfam" id="TIGR01764">
    <property type="entry name" value="excise"/>
    <property type="match status" value="1"/>
</dbReference>